<keyword evidence="9 10" id="KW-0472">Membrane</keyword>
<feature type="transmembrane region" description="Helical" evidence="10">
    <location>
        <begin position="33"/>
        <end position="52"/>
    </location>
</feature>
<keyword evidence="6 10" id="KW-0812">Transmembrane</keyword>
<keyword evidence="5" id="KW-0997">Cell inner membrane</keyword>
<evidence type="ECO:0000256" key="10">
    <source>
        <dbReference type="SAM" id="Phobius"/>
    </source>
</evidence>
<dbReference type="Proteomes" id="UP001595457">
    <property type="component" value="Unassembled WGS sequence"/>
</dbReference>
<evidence type="ECO:0000313" key="12">
    <source>
        <dbReference type="Proteomes" id="UP001595457"/>
    </source>
</evidence>
<dbReference type="EMBL" id="JBHRSJ010000017">
    <property type="protein sequence ID" value="MFC2972496.1"/>
    <property type="molecule type" value="Genomic_DNA"/>
</dbReference>
<dbReference type="Gene3D" id="3.30.1360.100">
    <property type="entry name" value="General secretion pathway protein M, EpsM"/>
    <property type="match status" value="1"/>
</dbReference>
<evidence type="ECO:0000313" key="11">
    <source>
        <dbReference type="EMBL" id="MFC2972496.1"/>
    </source>
</evidence>
<comment type="caution">
    <text evidence="11">The sequence shown here is derived from an EMBL/GenBank/DDBJ whole genome shotgun (WGS) entry which is preliminary data.</text>
</comment>
<organism evidence="11 12">
    <name type="scientific">Azotobacter bryophylli</name>
    <dbReference type="NCBI Taxonomy" id="1986537"/>
    <lineage>
        <taxon>Bacteria</taxon>
        <taxon>Pseudomonadati</taxon>
        <taxon>Pseudomonadota</taxon>
        <taxon>Gammaproteobacteria</taxon>
        <taxon>Pseudomonadales</taxon>
        <taxon>Pseudomonadaceae</taxon>
        <taxon>Azotobacter</taxon>
    </lineage>
</organism>
<gene>
    <name evidence="11" type="primary">gspM</name>
    <name evidence="11" type="ORF">ACFOJE_09780</name>
</gene>
<comment type="subcellular location">
    <subcellularLocation>
        <location evidence="1">Cell inner membrane</location>
        <topology evidence="1">Single-pass membrane protein</topology>
    </subcellularLocation>
</comment>
<name>A0ABV7ATA0_9GAMM</name>
<evidence type="ECO:0000256" key="9">
    <source>
        <dbReference type="ARBA" id="ARBA00023136"/>
    </source>
</evidence>
<dbReference type="RefSeq" id="WP_377814141.1">
    <property type="nucleotide sequence ID" value="NZ_JBHRSJ010000017.1"/>
</dbReference>
<evidence type="ECO:0000256" key="1">
    <source>
        <dbReference type="ARBA" id="ARBA00004377"/>
    </source>
</evidence>
<keyword evidence="4" id="KW-1003">Cell membrane</keyword>
<protein>
    <submittedName>
        <fullName evidence="11">Type II secretion system protein GspM</fullName>
    </submittedName>
</protein>
<dbReference type="Pfam" id="PF04612">
    <property type="entry name" value="T2SSM"/>
    <property type="match status" value="1"/>
</dbReference>
<keyword evidence="12" id="KW-1185">Reference proteome</keyword>
<keyword evidence="7" id="KW-0653">Protein transport</keyword>
<evidence type="ECO:0000256" key="6">
    <source>
        <dbReference type="ARBA" id="ARBA00022692"/>
    </source>
</evidence>
<reference evidence="12" key="1">
    <citation type="journal article" date="2019" name="Int. J. Syst. Evol. Microbiol.">
        <title>The Global Catalogue of Microorganisms (GCM) 10K type strain sequencing project: providing services to taxonomists for standard genome sequencing and annotation.</title>
        <authorList>
            <consortium name="The Broad Institute Genomics Platform"/>
            <consortium name="The Broad Institute Genome Sequencing Center for Infectious Disease"/>
            <person name="Wu L."/>
            <person name="Ma J."/>
        </authorList>
    </citation>
    <scope>NUCLEOTIDE SEQUENCE [LARGE SCALE GENOMIC DNA]</scope>
    <source>
        <strain evidence="12">KCTC 62195</strain>
    </source>
</reference>
<accession>A0ABV7ATA0</accession>
<evidence type="ECO:0000256" key="3">
    <source>
        <dbReference type="ARBA" id="ARBA00022448"/>
    </source>
</evidence>
<evidence type="ECO:0000256" key="7">
    <source>
        <dbReference type="ARBA" id="ARBA00022927"/>
    </source>
</evidence>
<dbReference type="InterPro" id="IPR023229">
    <property type="entry name" value="T2SS_M_periplasmic_sf"/>
</dbReference>
<comment type="similarity">
    <text evidence="2">Belongs to the GSP M family.</text>
</comment>
<evidence type="ECO:0000256" key="4">
    <source>
        <dbReference type="ARBA" id="ARBA00022475"/>
    </source>
</evidence>
<keyword evidence="8 10" id="KW-1133">Transmembrane helix</keyword>
<proteinExistence type="inferred from homology"/>
<evidence type="ECO:0000256" key="2">
    <source>
        <dbReference type="ARBA" id="ARBA00010637"/>
    </source>
</evidence>
<keyword evidence="3" id="KW-0813">Transport</keyword>
<dbReference type="InterPro" id="IPR007690">
    <property type="entry name" value="T2SS_GspM"/>
</dbReference>
<evidence type="ECO:0000256" key="8">
    <source>
        <dbReference type="ARBA" id="ARBA00022989"/>
    </source>
</evidence>
<evidence type="ECO:0000256" key="5">
    <source>
        <dbReference type="ARBA" id="ARBA00022519"/>
    </source>
</evidence>
<dbReference type="SUPFAM" id="SSF103054">
    <property type="entry name" value="General secretion pathway protein M, EpsM"/>
    <property type="match status" value="1"/>
</dbReference>
<sequence>MQKLADLRQQFMARAGASPLWQRWRQLQPRERVAVSALGLFLLLALLYLLLWQPAAQGVKDDRAHYLQQRDLYLYLQANAEQARQLPGKTQASLPPEQLQGLVTSTAQERGLLIERFDSGSEGLQISLPQASFALLLRWIGELQAQGVQLVEVSLTRGAPGKVDARLTLKAG</sequence>